<feature type="region of interest" description="Disordered" evidence="4">
    <location>
        <begin position="404"/>
        <end position="431"/>
    </location>
</feature>
<dbReference type="PRINTS" id="PR02075">
    <property type="entry name" value="FIBSHEATHIP1"/>
</dbReference>
<reference evidence="5" key="1">
    <citation type="submission" date="2025-08" db="UniProtKB">
        <authorList>
            <consortium name="Ensembl"/>
        </authorList>
    </citation>
    <scope>IDENTIFICATION</scope>
</reference>
<evidence type="ECO:0000313" key="5">
    <source>
        <dbReference type="Ensembl" id="ENSLLEP00000048341.1"/>
    </source>
</evidence>
<evidence type="ECO:0000256" key="3">
    <source>
        <dbReference type="ARBA" id="ARBA00023054"/>
    </source>
</evidence>
<feature type="compositionally biased region" description="Basic and acidic residues" evidence="4">
    <location>
        <begin position="404"/>
        <end position="419"/>
    </location>
</feature>
<feature type="region of interest" description="Disordered" evidence="4">
    <location>
        <begin position="233"/>
        <end position="259"/>
    </location>
</feature>
<dbReference type="PANTHER" id="PTHR22012">
    <property type="entry name" value="FIBROUS SHEATH INTERACTING PROTEIN 1"/>
    <property type="match status" value="1"/>
</dbReference>
<sequence>MNNSKGELKFIYKSATSEARPGSHMSHLNYEDKSRINSASGSFEVLTPDLSSTDWEMEIYLSDGQESPGEDNQEDGQGEVLTQTPDCTQIFGEKNIKNNTDITESKAILQVPSVLKDKTDNIKEENLAKAVEKMKALDEILQKTVAKEKEVKAQGLVLRKRLWEELQSLTKPTSLQSNDELINTFKFLALTPQINKVEDEANIEMDKVYESVFSTQPQSDDYDFHKTVQGDVSGSASDSLTNASSHQLPDEKKAKHNKKGTDFIKRNIELAKEAGSSFLLTEHEQLRLEQLLADIDIDSNEEDISEDICSIPGEGFTPDSDQCRELTKIEAELQSFQCDIEATETDNHGFSMTMHANVEPVLGEGLSNAAKMLREKKLRLRDIDQQIREIQARRLYQGAFQEEQHLEQPEFSPTKEKIQQEQWYPRSALEE</sequence>
<dbReference type="OrthoDB" id="9946895at2759"/>
<proteinExistence type="inferred from homology"/>
<name>A0A8C5R8J7_9ANUR</name>
<keyword evidence="3" id="KW-0175">Coiled coil</keyword>
<dbReference type="InterPro" id="IPR026246">
    <property type="entry name" value="Fsip1"/>
</dbReference>
<protein>
    <recommendedName>
        <fullName evidence="2">Fibrous sheath-interacting protein 1</fullName>
    </recommendedName>
</protein>
<reference evidence="5" key="2">
    <citation type="submission" date="2025-09" db="UniProtKB">
        <authorList>
            <consortium name="Ensembl"/>
        </authorList>
    </citation>
    <scope>IDENTIFICATION</scope>
</reference>
<evidence type="ECO:0000256" key="1">
    <source>
        <dbReference type="ARBA" id="ARBA00010495"/>
    </source>
</evidence>
<evidence type="ECO:0000256" key="2">
    <source>
        <dbReference type="ARBA" id="ARBA00019480"/>
    </source>
</evidence>
<dbReference type="AlphaFoldDB" id="A0A8C5R8J7"/>
<evidence type="ECO:0000256" key="4">
    <source>
        <dbReference type="SAM" id="MobiDB-lite"/>
    </source>
</evidence>
<accession>A0A8C5R8J7</accession>
<keyword evidence="6" id="KW-1185">Reference proteome</keyword>
<evidence type="ECO:0000313" key="6">
    <source>
        <dbReference type="Proteomes" id="UP000694569"/>
    </source>
</evidence>
<organism evidence="5 6">
    <name type="scientific">Leptobrachium leishanense</name>
    <name type="common">Leishan spiny toad</name>
    <dbReference type="NCBI Taxonomy" id="445787"/>
    <lineage>
        <taxon>Eukaryota</taxon>
        <taxon>Metazoa</taxon>
        <taxon>Chordata</taxon>
        <taxon>Craniata</taxon>
        <taxon>Vertebrata</taxon>
        <taxon>Euteleostomi</taxon>
        <taxon>Amphibia</taxon>
        <taxon>Batrachia</taxon>
        <taxon>Anura</taxon>
        <taxon>Pelobatoidea</taxon>
        <taxon>Megophryidae</taxon>
        <taxon>Leptobrachium</taxon>
    </lineage>
</organism>
<feature type="compositionally biased region" description="Basic and acidic residues" evidence="4">
    <location>
        <begin position="248"/>
        <end position="259"/>
    </location>
</feature>
<dbReference type="Pfam" id="PF15554">
    <property type="entry name" value="FSIP1"/>
    <property type="match status" value="1"/>
</dbReference>
<dbReference type="Ensembl" id="ENSLLET00000050227.1">
    <property type="protein sequence ID" value="ENSLLEP00000048341.1"/>
    <property type="gene ID" value="ENSLLEG00000030487.1"/>
</dbReference>
<dbReference type="PANTHER" id="PTHR22012:SF2">
    <property type="entry name" value="FIBROUS SHEATH-INTERACTING PROTEIN 1"/>
    <property type="match status" value="1"/>
</dbReference>
<dbReference type="Proteomes" id="UP000694569">
    <property type="component" value="Unplaced"/>
</dbReference>
<dbReference type="GeneTree" id="ENSGT00390000013879"/>
<comment type="similarity">
    <text evidence="1">Belongs to the FSIP1 family.</text>
</comment>
<feature type="compositionally biased region" description="Polar residues" evidence="4">
    <location>
        <begin position="233"/>
        <end position="247"/>
    </location>
</feature>